<dbReference type="Proteomes" id="UP000048984">
    <property type="component" value="Unassembled WGS sequence"/>
</dbReference>
<evidence type="ECO:0000313" key="3">
    <source>
        <dbReference type="Proteomes" id="UP000048984"/>
    </source>
</evidence>
<dbReference type="InterPro" id="IPR002654">
    <property type="entry name" value="Glyco_trans_25"/>
</dbReference>
<keyword evidence="3" id="KW-1185">Reference proteome</keyword>
<accession>A0A0P6VYK0</accession>
<comment type="caution">
    <text evidence="2">The sequence shown here is derived from an EMBL/GenBank/DDBJ whole genome shotgun (WGS) entry which is preliminary data.</text>
</comment>
<dbReference type="STRING" id="665126.ABB55_00465"/>
<dbReference type="Pfam" id="PF01755">
    <property type="entry name" value="Glyco_transf_25"/>
    <property type="match status" value="1"/>
</dbReference>
<feature type="domain" description="Glycosyl transferase family 25" evidence="1">
    <location>
        <begin position="44"/>
        <end position="146"/>
    </location>
</feature>
<organism evidence="2 3">
    <name type="scientific">Prosthecodimorpha hirschii</name>
    <dbReference type="NCBI Taxonomy" id="665126"/>
    <lineage>
        <taxon>Bacteria</taxon>
        <taxon>Pseudomonadati</taxon>
        <taxon>Pseudomonadota</taxon>
        <taxon>Alphaproteobacteria</taxon>
        <taxon>Hyphomicrobiales</taxon>
        <taxon>Ancalomicrobiaceae</taxon>
        <taxon>Prosthecodimorpha</taxon>
    </lineage>
</organism>
<dbReference type="AlphaFoldDB" id="A0A0P6VYK0"/>
<sequence length="283" mass="31724">MVQLLADRGIPCEIVAAVEFSDPEIAPEVERRISIPGGVRNRAAVACTISHERIWRRIAEGEEPHAIIFEDDIVIADDFAAMLADPAFVPADADIVKMETFFKLQTRIDRKPTVTIGRYRLHRLRGHHVGTAAYLLTRKGARALLSRPLPPRVVDWILFDEIEGVLNDLTVYQLVPAPCAQGSVLASKRDWPMDPVFASDVKPGAIEGDRARRKPRLPFTTPDERPRYLTKRLGFSRRSQSIERYLRTAVCRAIWAARGQTLGEVPFVLDEPGTQTRPTEEGA</sequence>
<name>A0A0P6VYK0_9HYPH</name>
<dbReference type="CDD" id="cd06532">
    <property type="entry name" value="Glyco_transf_25"/>
    <property type="match status" value="1"/>
</dbReference>
<proteinExistence type="predicted"/>
<dbReference type="EMBL" id="LJYW01000001">
    <property type="protein sequence ID" value="KPL50885.1"/>
    <property type="molecule type" value="Genomic_DNA"/>
</dbReference>
<reference evidence="2 3" key="1">
    <citation type="submission" date="2015-09" db="EMBL/GenBank/DDBJ databases">
        <authorList>
            <person name="Jackson K.R."/>
            <person name="Lunt B.L."/>
            <person name="Fisher J.N.B."/>
            <person name="Gardner A.V."/>
            <person name="Bailey M.E."/>
            <person name="Deus L.M."/>
            <person name="Earl A.S."/>
            <person name="Gibby P.D."/>
            <person name="Hartmann K.A."/>
            <person name="Liu J.E."/>
            <person name="Manci A.M."/>
            <person name="Nielsen D.A."/>
            <person name="Solomon M.B."/>
            <person name="Breakwell D.P."/>
            <person name="Burnett S.H."/>
            <person name="Grose J.H."/>
        </authorList>
    </citation>
    <scope>NUCLEOTIDE SEQUENCE [LARGE SCALE GENOMIC DNA]</scope>
    <source>
        <strain evidence="2 3">16</strain>
    </source>
</reference>
<reference evidence="2 3" key="2">
    <citation type="submission" date="2015-10" db="EMBL/GenBank/DDBJ databases">
        <title>Draft Genome Sequence of Prosthecomicrobium hirschii ATCC 27832.</title>
        <authorList>
            <person name="Daniel J."/>
            <person name="Givan S.A."/>
            <person name="Brun Y.V."/>
            <person name="Brown P.J."/>
        </authorList>
    </citation>
    <scope>NUCLEOTIDE SEQUENCE [LARGE SCALE GENOMIC DNA]</scope>
    <source>
        <strain evidence="2 3">16</strain>
    </source>
</reference>
<gene>
    <name evidence="2" type="ORF">ABB55_00465</name>
</gene>
<protein>
    <recommendedName>
        <fullName evidence="1">Glycosyl transferase family 25 domain-containing protein</fullName>
    </recommendedName>
</protein>
<evidence type="ECO:0000313" key="2">
    <source>
        <dbReference type="EMBL" id="KPL50885.1"/>
    </source>
</evidence>
<evidence type="ECO:0000259" key="1">
    <source>
        <dbReference type="Pfam" id="PF01755"/>
    </source>
</evidence>